<organism evidence="2 3">
    <name type="scientific">Polarella glacialis</name>
    <name type="common">Dinoflagellate</name>
    <dbReference type="NCBI Taxonomy" id="89957"/>
    <lineage>
        <taxon>Eukaryota</taxon>
        <taxon>Sar</taxon>
        <taxon>Alveolata</taxon>
        <taxon>Dinophyceae</taxon>
        <taxon>Suessiales</taxon>
        <taxon>Suessiaceae</taxon>
        <taxon>Polarella</taxon>
    </lineage>
</organism>
<evidence type="ECO:0000256" key="1">
    <source>
        <dbReference type="SAM" id="MobiDB-lite"/>
    </source>
</evidence>
<dbReference type="AlphaFoldDB" id="A0A813I011"/>
<comment type="caution">
    <text evidence="2">The sequence shown here is derived from an EMBL/GenBank/DDBJ whole genome shotgun (WGS) entry which is preliminary data.</text>
</comment>
<feature type="region of interest" description="Disordered" evidence="1">
    <location>
        <begin position="51"/>
        <end position="84"/>
    </location>
</feature>
<accession>A0A813I011</accession>
<protein>
    <recommendedName>
        <fullName evidence="4">Protein kinase domain-containing protein</fullName>
    </recommendedName>
</protein>
<evidence type="ECO:0008006" key="4">
    <source>
        <dbReference type="Google" id="ProtNLM"/>
    </source>
</evidence>
<gene>
    <name evidence="2" type="ORF">PGLA1383_LOCUS57670</name>
</gene>
<name>A0A813I011_POLGL</name>
<feature type="non-terminal residue" evidence="2">
    <location>
        <position position="1"/>
    </location>
</feature>
<keyword evidence="3" id="KW-1185">Reference proteome</keyword>
<feature type="non-terminal residue" evidence="2">
    <location>
        <position position="116"/>
    </location>
</feature>
<proteinExistence type="predicted"/>
<evidence type="ECO:0000313" key="3">
    <source>
        <dbReference type="Proteomes" id="UP000654075"/>
    </source>
</evidence>
<evidence type="ECO:0000313" key="2">
    <source>
        <dbReference type="EMBL" id="CAE8643321.1"/>
    </source>
</evidence>
<dbReference type="EMBL" id="CAJNNV010033330">
    <property type="protein sequence ID" value="CAE8643321.1"/>
    <property type="molecule type" value="Genomic_DNA"/>
</dbReference>
<sequence length="116" mass="12396">VEYGSDSLEHRPSCSADIFSLGRVAFVAAASRIPFDWLGNDKILKFIKAPVSGESPLDNPGWATPSIEEANEGPEGSSKLQSSEEGLLPGFEVSCKALYSMCCCEARARADAVQVQ</sequence>
<dbReference type="Proteomes" id="UP000654075">
    <property type="component" value="Unassembled WGS sequence"/>
</dbReference>
<reference evidence="2" key="1">
    <citation type="submission" date="2021-02" db="EMBL/GenBank/DDBJ databases">
        <authorList>
            <person name="Dougan E. K."/>
            <person name="Rhodes N."/>
            <person name="Thang M."/>
            <person name="Chan C."/>
        </authorList>
    </citation>
    <scope>NUCLEOTIDE SEQUENCE</scope>
</reference>